<dbReference type="Proteomes" id="UP000509414">
    <property type="component" value="Chromosome"/>
</dbReference>
<dbReference type="KEGG" id="cinf:CINF_0084"/>
<dbReference type="Gene3D" id="3.30.70.920">
    <property type="match status" value="1"/>
</dbReference>
<dbReference type="RefSeq" id="WP_179975334.1">
    <property type="nucleotide sequence ID" value="NZ_CP049075.1"/>
</dbReference>
<dbReference type="EMBL" id="CP049075">
    <property type="protein sequence ID" value="QLI04637.1"/>
    <property type="molecule type" value="Genomic_DNA"/>
</dbReference>
<sequence>MNISSVVITLKADANKSELGKLISELAQIMASGDDKIVALIQSDDTNGQIRIFRALENIPGVSDVAMIYNYEELDEDIKKAKNNDIVKIINQLENTPDDQIKYSGEPRI</sequence>
<evidence type="ECO:0000313" key="2">
    <source>
        <dbReference type="Proteomes" id="UP000509414"/>
    </source>
</evidence>
<name>A0A7H9CEK6_9BACT</name>
<dbReference type="Pfam" id="PF03927">
    <property type="entry name" value="NapD"/>
    <property type="match status" value="1"/>
</dbReference>
<reference evidence="1 2" key="1">
    <citation type="submission" date="2020-02" db="EMBL/GenBank/DDBJ databases">
        <title>Complete genome sequence of the novel Campylobacter species Candidatus Campylobacter infans.</title>
        <authorList>
            <person name="Duim B."/>
            <person name="Zomer A."/>
            <person name="van der Graaf L."/>
            <person name="Wagenaar J."/>
        </authorList>
    </citation>
    <scope>NUCLEOTIDE SEQUENCE [LARGE SCALE GENOMIC DNA]</scope>
    <source>
        <strain evidence="1 2">19S00001</strain>
    </source>
</reference>
<evidence type="ECO:0000313" key="1">
    <source>
        <dbReference type="EMBL" id="QLI04637.1"/>
    </source>
</evidence>
<proteinExistence type="predicted"/>
<gene>
    <name evidence="1" type="primary">napD</name>
    <name evidence="1" type="ORF">CINF_0084</name>
</gene>
<accession>A0A7H9CEK6</accession>
<keyword evidence="2" id="KW-1185">Reference proteome</keyword>
<dbReference type="InterPro" id="IPR005623">
    <property type="entry name" value="Chaperone_NapD_NO3_reduct"/>
</dbReference>
<organism evidence="1 2">
    <name type="scientific">Candidatus Campylobacter infans</name>
    <dbReference type="NCBI Taxonomy" id="2561898"/>
    <lineage>
        <taxon>Bacteria</taxon>
        <taxon>Pseudomonadati</taxon>
        <taxon>Campylobacterota</taxon>
        <taxon>Epsilonproteobacteria</taxon>
        <taxon>Campylobacterales</taxon>
        <taxon>Campylobacteraceae</taxon>
        <taxon>Campylobacter</taxon>
    </lineage>
</organism>
<dbReference type="AlphaFoldDB" id="A0A7H9CEK6"/>
<protein>
    <submittedName>
        <fullName evidence="1">Periplasmic nitrate reductase assembly protein</fullName>
    </submittedName>
</protein>